<dbReference type="GO" id="GO:0047330">
    <property type="term" value="F:polyphosphate-glucose phosphotransferase activity"/>
    <property type="evidence" value="ECO:0007669"/>
    <property type="project" value="UniProtKB-EC"/>
</dbReference>
<proteinExistence type="inferred from homology"/>
<accession>R9GPD6</accession>
<dbReference type="EMBL" id="AQPN01000116">
    <property type="protein sequence ID" value="EOR93410.1"/>
    <property type="molecule type" value="Genomic_DNA"/>
</dbReference>
<dbReference type="Pfam" id="PF00480">
    <property type="entry name" value="ROK"/>
    <property type="match status" value="1"/>
</dbReference>
<evidence type="ECO:0000313" key="2">
    <source>
        <dbReference type="EMBL" id="EOR93410.1"/>
    </source>
</evidence>
<dbReference type="STRING" id="1150600.ADIARSV_3489"/>
<dbReference type="SUPFAM" id="SSF53067">
    <property type="entry name" value="Actin-like ATPase domain"/>
    <property type="match status" value="1"/>
</dbReference>
<keyword evidence="2" id="KW-0418">Kinase</keyword>
<organism evidence="2 3">
    <name type="scientific">Arcticibacter svalbardensis MN12-7</name>
    <dbReference type="NCBI Taxonomy" id="1150600"/>
    <lineage>
        <taxon>Bacteria</taxon>
        <taxon>Pseudomonadati</taxon>
        <taxon>Bacteroidota</taxon>
        <taxon>Sphingobacteriia</taxon>
        <taxon>Sphingobacteriales</taxon>
        <taxon>Sphingobacteriaceae</taxon>
        <taxon>Arcticibacter</taxon>
    </lineage>
</organism>
<reference evidence="2 3" key="1">
    <citation type="journal article" date="2013" name="Genome Announc.">
        <title>Draft Genome Sequence of Arcticibacter svalbardensis Strain MN12-7T, a Member of the Family Sphingobacteriaceae Isolated from an Arctic Soil Sample.</title>
        <authorList>
            <person name="Shivaji S."/>
            <person name="Ara S."/>
            <person name="Prasad S."/>
            <person name="Manasa B.P."/>
            <person name="Begum Z."/>
            <person name="Singh A."/>
            <person name="Kumar Pinnaka A."/>
        </authorList>
    </citation>
    <scope>NUCLEOTIDE SEQUENCE [LARGE SCALE GENOMIC DNA]</scope>
    <source>
        <strain evidence="2 3">MN12-7</strain>
    </source>
</reference>
<dbReference type="EC" id="2.7.1.63" evidence="2"/>
<dbReference type="RefSeq" id="WP_016196717.1">
    <property type="nucleotide sequence ID" value="NZ_AQPN01000116.1"/>
</dbReference>
<dbReference type="PANTHER" id="PTHR18964:SF149">
    <property type="entry name" value="BIFUNCTIONAL UDP-N-ACETYLGLUCOSAMINE 2-EPIMERASE_N-ACETYLMANNOSAMINE KINASE"/>
    <property type="match status" value="1"/>
</dbReference>
<dbReference type="eggNOG" id="COG1940">
    <property type="taxonomic scope" value="Bacteria"/>
</dbReference>
<keyword evidence="3" id="KW-1185">Reference proteome</keyword>
<protein>
    <submittedName>
        <fullName evidence="2">Polyphosphate glucokinase</fullName>
        <ecNumber evidence="2">2.7.1.63</ecNumber>
    </submittedName>
</protein>
<dbReference type="AlphaFoldDB" id="R9GPD6"/>
<dbReference type="InterPro" id="IPR000600">
    <property type="entry name" value="ROK"/>
</dbReference>
<dbReference type="Gene3D" id="3.30.420.40">
    <property type="match status" value="2"/>
</dbReference>
<sequence length="240" mass="26745">MENTSQEMKILSIDIGGTNVKATVLDQNGELLQEYKKVKTPDPANPEKLLEAINTLLKGFISYDKVSVGFPGYVKEGVIFTAPNLDTNLWKNVDLRKLISDSLKKPVRLVNDSDMQGLGVVSGKGLEMVITLGTGFGSALLLNGHLLPHLEIAQHPFTKNKTYDTYIGDEVLNDKGLVRWNKRMERVLKVLKRVFNYDRLYIGGGNADKLNFKLDDNIKIISNKDGIKGGSRLWLEDGLK</sequence>
<gene>
    <name evidence="2" type="ORF">ADIARSV_3489</name>
</gene>
<dbReference type="PATRIC" id="fig|1150600.3.peg.3456"/>
<dbReference type="Proteomes" id="UP000014174">
    <property type="component" value="Unassembled WGS sequence"/>
</dbReference>
<keyword evidence="2" id="KW-0808">Transferase</keyword>
<evidence type="ECO:0000256" key="1">
    <source>
        <dbReference type="ARBA" id="ARBA00006479"/>
    </source>
</evidence>
<comment type="caution">
    <text evidence="2">The sequence shown here is derived from an EMBL/GenBank/DDBJ whole genome shotgun (WGS) entry which is preliminary data.</text>
</comment>
<comment type="similarity">
    <text evidence="1">Belongs to the ROK (NagC/XylR) family.</text>
</comment>
<dbReference type="PANTHER" id="PTHR18964">
    <property type="entry name" value="ROK (REPRESSOR, ORF, KINASE) FAMILY"/>
    <property type="match status" value="1"/>
</dbReference>
<dbReference type="OrthoDB" id="849313at2"/>
<evidence type="ECO:0000313" key="3">
    <source>
        <dbReference type="Proteomes" id="UP000014174"/>
    </source>
</evidence>
<name>R9GPD6_9SPHI</name>
<dbReference type="InterPro" id="IPR043129">
    <property type="entry name" value="ATPase_NBD"/>
</dbReference>